<proteinExistence type="inferred from homology"/>
<dbReference type="EMBL" id="JARKIK010000040">
    <property type="protein sequence ID" value="KAK8738227.1"/>
    <property type="molecule type" value="Genomic_DNA"/>
</dbReference>
<dbReference type="InterPro" id="IPR029204">
    <property type="entry name" value="CNRIP1"/>
</dbReference>
<accession>A0AAW0X1G3</accession>
<dbReference type="PANTHER" id="PTHR31952">
    <property type="entry name" value="CB1 CANNABINOID RECEPTOR-INTERACTING PROTEIN 1"/>
    <property type="match status" value="1"/>
</dbReference>
<evidence type="ECO:0000313" key="6">
    <source>
        <dbReference type="Proteomes" id="UP001445076"/>
    </source>
</evidence>
<dbReference type="PANTHER" id="PTHR31952:SF1">
    <property type="entry name" value="CB1 CANNABINOID RECEPTOR-INTERACTING PROTEIN 1"/>
    <property type="match status" value="1"/>
</dbReference>
<evidence type="ECO:0000256" key="3">
    <source>
        <dbReference type="ARBA" id="ARBA00015651"/>
    </source>
</evidence>
<comment type="subunit">
    <text evidence="4">Interacts with the cannabinoid receptor CNR1 (via C-terminus). Does not interact with cannabinoid receptor CNR2.</text>
</comment>
<feature type="non-terminal residue" evidence="5">
    <location>
        <position position="106"/>
    </location>
</feature>
<comment type="caution">
    <text evidence="5">The sequence shown here is derived from an EMBL/GenBank/DDBJ whole genome shotgun (WGS) entry which is preliminary data.</text>
</comment>
<dbReference type="Pfam" id="PF15043">
    <property type="entry name" value="CNRIP1"/>
    <property type="match status" value="1"/>
</dbReference>
<organism evidence="5 6">
    <name type="scientific">Cherax quadricarinatus</name>
    <name type="common">Australian red claw crayfish</name>
    <dbReference type="NCBI Taxonomy" id="27406"/>
    <lineage>
        <taxon>Eukaryota</taxon>
        <taxon>Metazoa</taxon>
        <taxon>Ecdysozoa</taxon>
        <taxon>Arthropoda</taxon>
        <taxon>Crustacea</taxon>
        <taxon>Multicrustacea</taxon>
        <taxon>Malacostraca</taxon>
        <taxon>Eumalacostraca</taxon>
        <taxon>Eucarida</taxon>
        <taxon>Decapoda</taxon>
        <taxon>Pleocyemata</taxon>
        <taxon>Astacidea</taxon>
        <taxon>Parastacoidea</taxon>
        <taxon>Parastacidae</taxon>
        <taxon>Cherax</taxon>
    </lineage>
</organism>
<evidence type="ECO:0000256" key="2">
    <source>
        <dbReference type="ARBA" id="ARBA00007288"/>
    </source>
</evidence>
<reference evidence="5 6" key="1">
    <citation type="journal article" date="2024" name="BMC Genomics">
        <title>Genome assembly of redclaw crayfish (Cherax quadricarinatus) provides insights into its immune adaptation and hypoxia tolerance.</title>
        <authorList>
            <person name="Liu Z."/>
            <person name="Zheng J."/>
            <person name="Li H."/>
            <person name="Fang K."/>
            <person name="Wang S."/>
            <person name="He J."/>
            <person name="Zhou D."/>
            <person name="Weng S."/>
            <person name="Chi M."/>
            <person name="Gu Z."/>
            <person name="He J."/>
            <person name="Li F."/>
            <person name="Wang M."/>
        </authorList>
    </citation>
    <scope>NUCLEOTIDE SEQUENCE [LARGE SCALE GENOMIC DNA]</scope>
    <source>
        <strain evidence="5">ZL_2023a</strain>
    </source>
</reference>
<dbReference type="AlphaFoldDB" id="A0AAW0X1G3"/>
<evidence type="ECO:0000256" key="4">
    <source>
        <dbReference type="ARBA" id="ARBA00026030"/>
    </source>
</evidence>
<evidence type="ECO:0000313" key="5">
    <source>
        <dbReference type="EMBL" id="KAK8738227.1"/>
    </source>
</evidence>
<evidence type="ECO:0000256" key="1">
    <source>
        <dbReference type="ARBA" id="ARBA00003884"/>
    </source>
</evidence>
<gene>
    <name evidence="5" type="ORF">OTU49_004117</name>
</gene>
<comment type="similarity">
    <text evidence="2">Belongs to the CNRIP family.</text>
</comment>
<keyword evidence="6" id="KW-1185">Reference proteome</keyword>
<dbReference type="Proteomes" id="UP001445076">
    <property type="component" value="Unassembled WGS sequence"/>
</dbReference>
<name>A0AAW0X1G3_CHEQU</name>
<protein>
    <recommendedName>
        <fullName evidence="3">CB1 cannabinoid receptor-interacting protein 1</fullName>
    </recommendedName>
</protein>
<comment type="function">
    <text evidence="1">Suppresses cannabinoid receptor CNR1-mediated tonic inhibition of voltage-gated calcium channels.</text>
</comment>
<sequence length="106" mass="12146">MDCDTSFKLTMSIKKESDGIPVFFKVDGNRFKKERTVKLMVDTHYRVDFSFKPTQTLIRAVIQEEEVDATERVYDSTASAYSCRLLTEGTVPSPKGTREDLPFLLQ</sequence>
<dbReference type="GO" id="GO:0005886">
    <property type="term" value="C:plasma membrane"/>
    <property type="evidence" value="ECO:0007669"/>
    <property type="project" value="TreeGrafter"/>
</dbReference>
<dbReference type="GO" id="GO:0031718">
    <property type="term" value="F:type 1 cannabinoid receptor binding"/>
    <property type="evidence" value="ECO:0007669"/>
    <property type="project" value="TreeGrafter"/>
</dbReference>